<feature type="region of interest" description="Disordered" evidence="1">
    <location>
        <begin position="319"/>
        <end position="341"/>
    </location>
</feature>
<sequence length="341" mass="38038">MAAHHPIHDANERSPFGDLTREEFYRKHKVRHSEFFMLTDQKKKLFTQSWRPEGLPGRKLRGFVAMVHGYVSESSWVFQLTAVAIAKLGFHVCALDLRGHGFSDGPRDQVPDVDVLVDDCIRYFDAARSGRERLPAFLYGESLGGAIALLVCLRQRGRWSGLVLNGAMCGVSPEYKPPWPLEAFLPAAALVAPNWRVSITQPLVRRSYKEEWKRRLVVSSPNYRGPGKAPAATALEFLRVCRRIRRRCGELEVPILAVHGGGDSVCDTESARRVVERAGSADKTLEVLPGMWHQLIGEPEGNVEAAFGVIFRWLEDRAGGASSSGAGKHCMEARRKRPSLQ</sequence>
<evidence type="ECO:0000259" key="2">
    <source>
        <dbReference type="Pfam" id="PF12146"/>
    </source>
</evidence>
<dbReference type="PANTHER" id="PTHR11614">
    <property type="entry name" value="PHOSPHOLIPASE-RELATED"/>
    <property type="match status" value="1"/>
</dbReference>
<protein>
    <submittedName>
        <fullName evidence="3">Monoglyceride lipase</fullName>
    </submittedName>
</protein>
<evidence type="ECO:0000313" key="3">
    <source>
        <dbReference type="EMBL" id="JAT51186.1"/>
    </source>
</evidence>
<evidence type="ECO:0000256" key="1">
    <source>
        <dbReference type="SAM" id="MobiDB-lite"/>
    </source>
</evidence>
<dbReference type="SUPFAM" id="SSF53474">
    <property type="entry name" value="alpha/beta-Hydrolases"/>
    <property type="match status" value="1"/>
</dbReference>
<dbReference type="InterPro" id="IPR000073">
    <property type="entry name" value="AB_hydrolase_1"/>
</dbReference>
<gene>
    <name evidence="3" type="primary">MGLL_10</name>
    <name evidence="3" type="ORF">g.41961</name>
</gene>
<accession>A0A1D1Y986</accession>
<proteinExistence type="predicted"/>
<dbReference type="PRINTS" id="PR00111">
    <property type="entry name" value="ABHYDROLASE"/>
</dbReference>
<dbReference type="AlphaFoldDB" id="A0A1D1Y986"/>
<dbReference type="Pfam" id="PF12146">
    <property type="entry name" value="Hydrolase_4"/>
    <property type="match status" value="1"/>
</dbReference>
<organism evidence="3">
    <name type="scientific">Anthurium amnicola</name>
    <dbReference type="NCBI Taxonomy" id="1678845"/>
    <lineage>
        <taxon>Eukaryota</taxon>
        <taxon>Viridiplantae</taxon>
        <taxon>Streptophyta</taxon>
        <taxon>Embryophyta</taxon>
        <taxon>Tracheophyta</taxon>
        <taxon>Spermatophyta</taxon>
        <taxon>Magnoliopsida</taxon>
        <taxon>Liliopsida</taxon>
        <taxon>Araceae</taxon>
        <taxon>Pothoideae</taxon>
        <taxon>Potheae</taxon>
        <taxon>Anthurium</taxon>
    </lineage>
</organism>
<dbReference type="Gene3D" id="3.40.50.1820">
    <property type="entry name" value="alpha/beta hydrolase"/>
    <property type="match status" value="1"/>
</dbReference>
<reference evidence="3" key="1">
    <citation type="submission" date="2015-07" db="EMBL/GenBank/DDBJ databases">
        <title>Transcriptome Assembly of Anthurium amnicola.</title>
        <authorList>
            <person name="Suzuki J."/>
        </authorList>
    </citation>
    <scope>NUCLEOTIDE SEQUENCE</scope>
</reference>
<dbReference type="EMBL" id="GDJX01016750">
    <property type="protein sequence ID" value="JAT51186.1"/>
    <property type="molecule type" value="Transcribed_RNA"/>
</dbReference>
<dbReference type="InterPro" id="IPR022742">
    <property type="entry name" value="Hydrolase_4"/>
</dbReference>
<dbReference type="InterPro" id="IPR029058">
    <property type="entry name" value="AB_hydrolase_fold"/>
</dbReference>
<dbReference type="InterPro" id="IPR051044">
    <property type="entry name" value="MAG_DAG_Lipase"/>
</dbReference>
<feature type="domain" description="Serine aminopeptidase S33" evidence="2">
    <location>
        <begin position="60"/>
        <end position="300"/>
    </location>
</feature>
<name>A0A1D1Y986_9ARAE</name>